<accession>A0ABT9E8E0</accession>
<evidence type="ECO:0008006" key="3">
    <source>
        <dbReference type="Google" id="ProtNLM"/>
    </source>
</evidence>
<name>A0ABT9E8E0_9PROT</name>
<reference evidence="1 2" key="1">
    <citation type="submission" date="2023-08" db="EMBL/GenBank/DDBJ databases">
        <title>The draft genome sequence of Paracraurococcus sp. LOR1-02.</title>
        <authorList>
            <person name="Kingkaew E."/>
            <person name="Tanasupawat S."/>
        </authorList>
    </citation>
    <scope>NUCLEOTIDE SEQUENCE [LARGE SCALE GENOMIC DNA]</scope>
    <source>
        <strain evidence="1 2">LOR1-02</strain>
    </source>
</reference>
<evidence type="ECO:0000313" key="1">
    <source>
        <dbReference type="EMBL" id="MDO9712481.1"/>
    </source>
</evidence>
<comment type="caution">
    <text evidence="1">The sequence shown here is derived from an EMBL/GenBank/DDBJ whole genome shotgun (WGS) entry which is preliminary data.</text>
</comment>
<protein>
    <recommendedName>
        <fullName evidence="3">DUF4393 domain-containing protein</fullName>
    </recommendedName>
</protein>
<gene>
    <name evidence="1" type="ORF">Q7A36_29330</name>
</gene>
<keyword evidence="2" id="KW-1185">Reference proteome</keyword>
<organism evidence="1 2">
    <name type="scientific">Paracraurococcus lichenis</name>
    <dbReference type="NCBI Taxonomy" id="3064888"/>
    <lineage>
        <taxon>Bacteria</taxon>
        <taxon>Pseudomonadati</taxon>
        <taxon>Pseudomonadota</taxon>
        <taxon>Alphaproteobacteria</taxon>
        <taxon>Acetobacterales</taxon>
        <taxon>Roseomonadaceae</taxon>
        <taxon>Paracraurococcus</taxon>
    </lineage>
</organism>
<dbReference type="EMBL" id="JAUTWS010000048">
    <property type="protein sequence ID" value="MDO9712481.1"/>
    <property type="molecule type" value="Genomic_DNA"/>
</dbReference>
<sequence length="209" mass="22662">MIEKPGTSLWKSITGDKLTDLFGMATDVALNAATSGALDGVPVVGLLTAMARTGRSARDQLYLRKVIEFLHNLNTTSQEKRDAFIASLADQDELERFGDAIILILEQNDDLRKPGIIGRVVAAHIDGHIEYAKAMRLVNIVNRAYACDLPYLKTFKSGVQAHSPDIAASLFSAGLLANAGMDGGTFDQDGGLLYEMNEYGRLLVQYGLN</sequence>
<dbReference type="RefSeq" id="WP_305107337.1">
    <property type="nucleotide sequence ID" value="NZ_JAUTWS010000048.1"/>
</dbReference>
<evidence type="ECO:0000313" key="2">
    <source>
        <dbReference type="Proteomes" id="UP001243009"/>
    </source>
</evidence>
<proteinExistence type="predicted"/>
<dbReference type="Proteomes" id="UP001243009">
    <property type="component" value="Unassembled WGS sequence"/>
</dbReference>